<gene>
    <name evidence="2" type="ORF">CDL15_Pgr013044</name>
</gene>
<sequence length="167" mass="18485">MVWPMILSFVHPPPPSVLITATAVISLVGLANAGLSEVRGSHLKYSKFWNINSPVKEARVSSRIGMLVIYMPAPLFAVMSFSFFIFPAGDNSLRFLLLRAALTLHFLKRVLEVLFVHKFSGLTAVDSMCLISLIYFIFTASSIYTQYLSLYLPEPGIDLTYPGSCSS</sequence>
<keyword evidence="1" id="KW-1133">Transmembrane helix</keyword>
<comment type="caution">
    <text evidence="2">The sequence shown here is derived from an EMBL/GenBank/DDBJ whole genome shotgun (WGS) entry which is preliminary data.</text>
</comment>
<evidence type="ECO:0000313" key="3">
    <source>
        <dbReference type="Proteomes" id="UP000197138"/>
    </source>
</evidence>
<dbReference type="PANTHER" id="PTHR10556:SF35">
    <property type="entry name" value="3-OXO-5-ALPHA-STEROID 4-DEHYDROGENASE FAMILY PROTEIN"/>
    <property type="match status" value="1"/>
</dbReference>
<accession>A0A218WIW4</accession>
<feature type="transmembrane region" description="Helical" evidence="1">
    <location>
        <begin position="64"/>
        <end position="86"/>
    </location>
</feature>
<keyword evidence="1" id="KW-0472">Membrane</keyword>
<dbReference type="AlphaFoldDB" id="A0A218WIW4"/>
<dbReference type="GO" id="GO:0016491">
    <property type="term" value="F:oxidoreductase activity"/>
    <property type="evidence" value="ECO:0007669"/>
    <property type="project" value="TreeGrafter"/>
</dbReference>
<dbReference type="EMBL" id="MTKT01004273">
    <property type="protein sequence ID" value="OWM72576.1"/>
    <property type="molecule type" value="Genomic_DNA"/>
</dbReference>
<keyword evidence="1" id="KW-0812">Transmembrane</keyword>
<evidence type="ECO:0000256" key="1">
    <source>
        <dbReference type="SAM" id="Phobius"/>
    </source>
</evidence>
<reference evidence="3" key="1">
    <citation type="journal article" date="2017" name="Plant J.">
        <title>The pomegranate (Punica granatum L.) genome and the genomics of punicalagin biosynthesis.</title>
        <authorList>
            <person name="Qin G."/>
            <person name="Xu C."/>
            <person name="Ming R."/>
            <person name="Tang H."/>
            <person name="Guyot R."/>
            <person name="Kramer E.M."/>
            <person name="Hu Y."/>
            <person name="Yi X."/>
            <person name="Qi Y."/>
            <person name="Xu X."/>
            <person name="Gao Z."/>
            <person name="Pan H."/>
            <person name="Jian J."/>
            <person name="Tian Y."/>
            <person name="Yue Z."/>
            <person name="Xu Y."/>
        </authorList>
    </citation>
    <scope>NUCLEOTIDE SEQUENCE [LARGE SCALE GENOMIC DNA]</scope>
    <source>
        <strain evidence="3">cv. Dabenzi</strain>
    </source>
</reference>
<feature type="transmembrane region" description="Helical" evidence="1">
    <location>
        <begin position="123"/>
        <end position="144"/>
    </location>
</feature>
<proteinExistence type="predicted"/>
<evidence type="ECO:0000313" key="2">
    <source>
        <dbReference type="EMBL" id="OWM72576.1"/>
    </source>
</evidence>
<name>A0A218WIW4_PUNGR</name>
<dbReference type="Proteomes" id="UP000197138">
    <property type="component" value="Unassembled WGS sequence"/>
</dbReference>
<dbReference type="InterPro" id="IPR039357">
    <property type="entry name" value="SRD5A/TECR"/>
</dbReference>
<protein>
    <submittedName>
        <fullName evidence="2">Uncharacterized protein</fullName>
    </submittedName>
</protein>
<organism evidence="2 3">
    <name type="scientific">Punica granatum</name>
    <name type="common">Pomegranate</name>
    <dbReference type="NCBI Taxonomy" id="22663"/>
    <lineage>
        <taxon>Eukaryota</taxon>
        <taxon>Viridiplantae</taxon>
        <taxon>Streptophyta</taxon>
        <taxon>Embryophyta</taxon>
        <taxon>Tracheophyta</taxon>
        <taxon>Spermatophyta</taxon>
        <taxon>Magnoliopsida</taxon>
        <taxon>eudicotyledons</taxon>
        <taxon>Gunneridae</taxon>
        <taxon>Pentapetalae</taxon>
        <taxon>rosids</taxon>
        <taxon>malvids</taxon>
        <taxon>Myrtales</taxon>
        <taxon>Lythraceae</taxon>
        <taxon>Punica</taxon>
    </lineage>
</organism>
<dbReference type="PANTHER" id="PTHR10556">
    <property type="entry name" value="3-OXO-5-ALPHA-STEROID 4-DEHYDROGENASE"/>
    <property type="match status" value="1"/>
</dbReference>
<feature type="transmembrane region" description="Helical" evidence="1">
    <location>
        <begin position="15"/>
        <end position="35"/>
    </location>
</feature>